<organism evidence="7 8">
    <name type="scientific">Fodinibacter luteus</name>
    <dbReference type="NCBI Taxonomy" id="552064"/>
    <lineage>
        <taxon>Bacteria</taxon>
        <taxon>Bacillati</taxon>
        <taxon>Actinomycetota</taxon>
        <taxon>Actinomycetes</taxon>
        <taxon>Micrococcales</taxon>
        <taxon>Intrasporangiaceae</taxon>
        <taxon>Fodinibacter (ex Wang et al. 2009)</taxon>
    </lineage>
</organism>
<sequence length="381" mass="40106">MSIVIVGAGLAGGTAATELRERGYEGPVVLLGAEPHPPYERPPLSKGYLLGNDPLDDAFVHPQAWYAEHDVELRLGVEATALDTDAHVVTTTGGDVRYDALLLATGAEPRRLAVAEESGVPTAYLRTIEDSDRLKEAFGSGGRVAVVGAGWIGLEVAAAAREAGCPVTVFETAELPLLRVLGPTVAQVFADLHREHGVDLRLGASVSAQDLAEADLVVAGVGVAPRVELARSGGLAVDDGVLVDAALRTVDAQRGTSVASVLAVGDIANHAHPVLGRRIRVEHWDTAINQAKVAAHNLVGGEQSYDAMPYFFTDQYDLGMEYVGHAGADDEVVVHGSLGDRVFRAFWLREGRVVAAMHANDWDATDELRAAVDSGDLPSPG</sequence>
<accession>A0ABP8K4L8</accession>
<dbReference type="InterPro" id="IPR050446">
    <property type="entry name" value="FAD-oxidoreductase/Apoptosis"/>
</dbReference>
<evidence type="ECO:0000313" key="8">
    <source>
        <dbReference type="Proteomes" id="UP001500945"/>
    </source>
</evidence>
<dbReference type="PANTHER" id="PTHR43557">
    <property type="entry name" value="APOPTOSIS-INDUCING FACTOR 1"/>
    <property type="match status" value="1"/>
</dbReference>
<dbReference type="Pfam" id="PF07992">
    <property type="entry name" value="Pyr_redox_2"/>
    <property type="match status" value="1"/>
</dbReference>
<protein>
    <submittedName>
        <fullName evidence="7">FAD-dependent oxidoreductase</fullName>
    </submittedName>
</protein>
<dbReference type="InterPro" id="IPR036188">
    <property type="entry name" value="FAD/NAD-bd_sf"/>
</dbReference>
<name>A0ABP8K4L8_9MICO</name>
<evidence type="ECO:0000256" key="3">
    <source>
        <dbReference type="ARBA" id="ARBA00022827"/>
    </source>
</evidence>
<dbReference type="PRINTS" id="PR00368">
    <property type="entry name" value="FADPNR"/>
</dbReference>
<feature type="domain" description="FAD/NAD(P)-binding" evidence="5">
    <location>
        <begin position="2"/>
        <end position="291"/>
    </location>
</feature>
<dbReference type="InterPro" id="IPR016156">
    <property type="entry name" value="FAD/NAD-linked_Rdtase_dimer_sf"/>
</dbReference>
<gene>
    <name evidence="7" type="ORF">GCM10023168_08280</name>
</gene>
<dbReference type="EMBL" id="BAABGM010000003">
    <property type="protein sequence ID" value="GAA4400014.1"/>
    <property type="molecule type" value="Genomic_DNA"/>
</dbReference>
<keyword evidence="3" id="KW-0274">FAD</keyword>
<evidence type="ECO:0000256" key="4">
    <source>
        <dbReference type="ARBA" id="ARBA00023002"/>
    </source>
</evidence>
<comment type="cofactor">
    <cofactor evidence="1">
        <name>FAD</name>
        <dbReference type="ChEBI" id="CHEBI:57692"/>
    </cofactor>
</comment>
<proteinExistence type="predicted"/>
<evidence type="ECO:0000313" key="7">
    <source>
        <dbReference type="EMBL" id="GAA4400014.1"/>
    </source>
</evidence>
<feature type="domain" description="Reductase C-terminal" evidence="6">
    <location>
        <begin position="310"/>
        <end position="376"/>
    </location>
</feature>
<keyword evidence="2" id="KW-0285">Flavoprotein</keyword>
<comment type="caution">
    <text evidence="7">The sequence shown here is derived from an EMBL/GenBank/DDBJ whole genome shotgun (WGS) entry which is preliminary data.</text>
</comment>
<dbReference type="SUPFAM" id="SSF55424">
    <property type="entry name" value="FAD/NAD-linked reductases, dimerisation (C-terminal) domain"/>
    <property type="match status" value="1"/>
</dbReference>
<evidence type="ECO:0000256" key="1">
    <source>
        <dbReference type="ARBA" id="ARBA00001974"/>
    </source>
</evidence>
<dbReference type="Gene3D" id="3.30.390.30">
    <property type="match status" value="1"/>
</dbReference>
<dbReference type="PRINTS" id="PR00411">
    <property type="entry name" value="PNDRDTASEI"/>
</dbReference>
<dbReference type="RefSeq" id="WP_345202592.1">
    <property type="nucleotide sequence ID" value="NZ_BAABGM010000003.1"/>
</dbReference>
<dbReference type="Gene3D" id="3.50.50.60">
    <property type="entry name" value="FAD/NAD(P)-binding domain"/>
    <property type="match status" value="2"/>
</dbReference>
<dbReference type="InterPro" id="IPR028202">
    <property type="entry name" value="Reductase_C"/>
</dbReference>
<dbReference type="SUPFAM" id="SSF51905">
    <property type="entry name" value="FAD/NAD(P)-binding domain"/>
    <property type="match status" value="2"/>
</dbReference>
<dbReference type="Proteomes" id="UP001500945">
    <property type="component" value="Unassembled WGS sequence"/>
</dbReference>
<dbReference type="Pfam" id="PF14759">
    <property type="entry name" value="Reductase_C"/>
    <property type="match status" value="1"/>
</dbReference>
<evidence type="ECO:0000256" key="2">
    <source>
        <dbReference type="ARBA" id="ARBA00022630"/>
    </source>
</evidence>
<keyword evidence="4" id="KW-0560">Oxidoreductase</keyword>
<evidence type="ECO:0000259" key="6">
    <source>
        <dbReference type="Pfam" id="PF14759"/>
    </source>
</evidence>
<reference evidence="8" key="1">
    <citation type="journal article" date="2019" name="Int. J. Syst. Evol. Microbiol.">
        <title>The Global Catalogue of Microorganisms (GCM) 10K type strain sequencing project: providing services to taxonomists for standard genome sequencing and annotation.</title>
        <authorList>
            <consortium name="The Broad Institute Genomics Platform"/>
            <consortium name="The Broad Institute Genome Sequencing Center for Infectious Disease"/>
            <person name="Wu L."/>
            <person name="Ma J."/>
        </authorList>
    </citation>
    <scope>NUCLEOTIDE SEQUENCE [LARGE SCALE GENOMIC DNA]</scope>
    <source>
        <strain evidence="8">JCM 17809</strain>
    </source>
</reference>
<evidence type="ECO:0000259" key="5">
    <source>
        <dbReference type="Pfam" id="PF07992"/>
    </source>
</evidence>
<dbReference type="PANTHER" id="PTHR43557:SF2">
    <property type="entry name" value="RIESKE DOMAIN-CONTAINING PROTEIN-RELATED"/>
    <property type="match status" value="1"/>
</dbReference>
<dbReference type="InterPro" id="IPR023753">
    <property type="entry name" value="FAD/NAD-binding_dom"/>
</dbReference>
<keyword evidence="8" id="KW-1185">Reference proteome</keyword>